<organism evidence="1 2">
    <name type="scientific">Cimex lectularius</name>
    <name type="common">Bed bug</name>
    <name type="synonym">Acanthia lectularia</name>
    <dbReference type="NCBI Taxonomy" id="79782"/>
    <lineage>
        <taxon>Eukaryota</taxon>
        <taxon>Metazoa</taxon>
        <taxon>Ecdysozoa</taxon>
        <taxon>Arthropoda</taxon>
        <taxon>Hexapoda</taxon>
        <taxon>Insecta</taxon>
        <taxon>Pterygota</taxon>
        <taxon>Neoptera</taxon>
        <taxon>Paraneoptera</taxon>
        <taxon>Hemiptera</taxon>
        <taxon>Heteroptera</taxon>
        <taxon>Panheteroptera</taxon>
        <taxon>Cimicomorpha</taxon>
        <taxon>Cimicidae</taxon>
        <taxon>Cimex</taxon>
    </lineage>
</organism>
<dbReference type="OrthoDB" id="6628392at2759"/>
<proteinExistence type="predicted"/>
<dbReference type="AlphaFoldDB" id="A0A8I6TCR6"/>
<protein>
    <submittedName>
        <fullName evidence="1">Uncharacterized protein</fullName>
    </submittedName>
</protein>
<keyword evidence="2" id="KW-1185">Reference proteome</keyword>
<evidence type="ECO:0000313" key="2">
    <source>
        <dbReference type="Proteomes" id="UP000494040"/>
    </source>
</evidence>
<dbReference type="RefSeq" id="XP_014244541.1">
    <property type="nucleotide sequence ID" value="XM_014389055.2"/>
</dbReference>
<dbReference type="Proteomes" id="UP000494040">
    <property type="component" value="Unassembled WGS sequence"/>
</dbReference>
<dbReference type="GeneID" id="106663859"/>
<name>A0A8I6TCR6_CIMLE</name>
<accession>A0A8I6TCR6</accession>
<sequence>MAMTEEERHQKEIYDVANACVDEVILEATQQVQARKESAVDPSDGLSGLAAGILKRGTRWQNRARTVVTRILTQLRICK</sequence>
<evidence type="ECO:0000313" key="1">
    <source>
        <dbReference type="EnsemblMetazoa" id="XP_014244541.1"/>
    </source>
</evidence>
<reference evidence="1" key="1">
    <citation type="submission" date="2022-01" db="UniProtKB">
        <authorList>
            <consortium name="EnsemblMetazoa"/>
        </authorList>
    </citation>
    <scope>IDENTIFICATION</scope>
</reference>
<dbReference type="EnsemblMetazoa" id="XM_014389055.2">
    <property type="protein sequence ID" value="XP_014244541.1"/>
    <property type="gene ID" value="LOC106663859"/>
</dbReference>
<dbReference type="KEGG" id="clec:106663859"/>